<dbReference type="InterPro" id="IPR050953">
    <property type="entry name" value="N4_N6_ade-DNA_methylase"/>
</dbReference>
<dbReference type="GO" id="GO:0009007">
    <property type="term" value="F:site-specific DNA-methyltransferase (adenine-specific) activity"/>
    <property type="evidence" value="ECO:0007669"/>
    <property type="project" value="UniProtKB-EC"/>
</dbReference>
<accession>A0A1I0NID6</accession>
<evidence type="ECO:0000256" key="3">
    <source>
        <dbReference type="ARBA" id="ARBA00022679"/>
    </source>
</evidence>
<dbReference type="InterPro" id="IPR002052">
    <property type="entry name" value="DNA_methylase_N6_adenine_CS"/>
</dbReference>
<evidence type="ECO:0000256" key="4">
    <source>
        <dbReference type="ARBA" id="ARBA00022691"/>
    </source>
</evidence>
<feature type="domain" description="DUF7814" evidence="7">
    <location>
        <begin position="229"/>
        <end position="314"/>
    </location>
</feature>
<dbReference type="Pfam" id="PF25120">
    <property type="entry name" value="DUF7814"/>
    <property type="match status" value="1"/>
</dbReference>
<proteinExistence type="predicted"/>
<name>A0A1I0NID6_9EURY</name>
<dbReference type="STRING" id="355548.SAMN04487945_0889"/>
<dbReference type="InterPro" id="IPR056716">
    <property type="entry name" value="DUF7814"/>
</dbReference>
<organism evidence="8 9">
    <name type="scientific">Halobacterium jilantaiense</name>
    <dbReference type="NCBI Taxonomy" id="355548"/>
    <lineage>
        <taxon>Archaea</taxon>
        <taxon>Methanobacteriati</taxon>
        <taxon>Methanobacteriota</taxon>
        <taxon>Stenosarchaea group</taxon>
        <taxon>Halobacteria</taxon>
        <taxon>Halobacteriales</taxon>
        <taxon>Halobacteriaceae</taxon>
        <taxon>Halobacterium</taxon>
    </lineage>
</organism>
<dbReference type="Proteomes" id="UP000198518">
    <property type="component" value="Unassembled WGS sequence"/>
</dbReference>
<dbReference type="EC" id="2.1.1.72" evidence="1"/>
<gene>
    <name evidence="8" type="ORF">SAMN04487945_0889</name>
</gene>
<feature type="domain" description="Type II methyltransferase M.TaqI-like" evidence="6">
    <location>
        <begin position="487"/>
        <end position="729"/>
    </location>
</feature>
<sequence>MMMERMAVKRNMSVRTSIEDLDSIENGGDVIDYLLDSGGLNYSTFVEVPSGIKRNQGRNDWYEAHLVDENGDGVIRYIELEASGDSPAFSDLKRHLKRHGSPINELFTVIAYRKSDEGPLTSPLNDDLTFLHIEEQFSSEDVEVTFDLNYFTVKRFGVEPAYLDYLDDLSVDSGQGRTSLGGDVEDVFSIREVTRSFYQDFGEIFREDLQDAIHDLEDPEENLNAYTRTVVNRVLFLLFIEEKGWLDGDVDYVENKYEEVAEENDLHVYDDLFEPLFFEALSEEGTTESDRLGQIPFLNGGLFERKDIEEDVEIDEAFFDKLLSPEDGDDGEPEGFLRRYKISLRESNPSEQELVVDPEFIGRIFEMFMQEDERSEVGAFYTPKPITAYMTKNALKQHLLGETDISHEEAVSLVSDHIAPDSLTEDQIEDVNNALRSATVLDPAVGSGAFIIAMLEELVAVSEALDDSTGDDRSRFQLKEEFIADTLYGVDIDAGGIELCKFRVWLHLMQDLDVDHEEFLDSNEEFALPNLGFKFFVGNSLVGEHDPTNVEAQQATLSGGLDDTLDEIHDVRSKYQTAHGEEKDRLAERLETLTDELETQLAVEKSDWMTEVAEETDETFAWTLNIPEVILDGGFDIVIGNPPYEGQSQQDYIGELARFYDEKYDFYKTIPRMRHDLYQKFNIRGWELTRKGGVLSYITSDTFYTIGSKQTTRNLLQQNELDILLDANSETFDATVDPAIFSLRKSPPDETHIMAYIDASDTNIDLYRSLIGDLYRTTDSDLEDNLLGCDEFATPLDLQEPTRGYAVKLSLFNRTLRHAFFEPTEVNLEIHQKHMERIRTLAEEWEDAIRDSTTLENNLERIEGDHLSQIEPGDTSIVGLLTLGGQGLATGNNEEYLAYIDGSRGARKVKQRNEETFTYGEKNENTFSSVSRVITEEYLADVDSMSEDERLNGLDSDRKDTWVPIEKGFKSDEIYYKAKDSYINWSRDAVKGIDDDGLIRNPGYYFDPGIFSSRGGFSELKVRYTDDSVIDSTGVVLVSIDEDVVSAKYLNGLLNSEVCEHITDSFINSSGKQATDMRHIPIPIPTSEEEQMIEELVDEAISIQKGEGTRTLSDVQSEIDERVEKLYNISL</sequence>
<keyword evidence="3 8" id="KW-0808">Transferase</keyword>
<dbReference type="SUPFAM" id="SSF53335">
    <property type="entry name" value="S-adenosyl-L-methionine-dependent methyltransferases"/>
    <property type="match status" value="1"/>
</dbReference>
<dbReference type="PANTHER" id="PTHR33841">
    <property type="entry name" value="DNA METHYLTRANSFERASE YEEA-RELATED"/>
    <property type="match status" value="1"/>
</dbReference>
<dbReference type="Gene3D" id="3.40.50.150">
    <property type="entry name" value="Vaccinia Virus protein VP39"/>
    <property type="match status" value="1"/>
</dbReference>
<comment type="catalytic activity">
    <reaction evidence="5">
        <text>a 2'-deoxyadenosine in DNA + S-adenosyl-L-methionine = an N(6)-methyl-2'-deoxyadenosine in DNA + S-adenosyl-L-homocysteine + H(+)</text>
        <dbReference type="Rhea" id="RHEA:15197"/>
        <dbReference type="Rhea" id="RHEA-COMP:12418"/>
        <dbReference type="Rhea" id="RHEA-COMP:12419"/>
        <dbReference type="ChEBI" id="CHEBI:15378"/>
        <dbReference type="ChEBI" id="CHEBI:57856"/>
        <dbReference type="ChEBI" id="CHEBI:59789"/>
        <dbReference type="ChEBI" id="CHEBI:90615"/>
        <dbReference type="ChEBI" id="CHEBI:90616"/>
        <dbReference type="EC" id="2.1.1.72"/>
    </reaction>
</comment>
<protein>
    <recommendedName>
        <fullName evidence="1">site-specific DNA-methyltransferase (adenine-specific)</fullName>
        <ecNumber evidence="1">2.1.1.72</ecNumber>
    </recommendedName>
</protein>
<evidence type="ECO:0000313" key="8">
    <source>
        <dbReference type="EMBL" id="SEW01007.1"/>
    </source>
</evidence>
<evidence type="ECO:0000259" key="6">
    <source>
        <dbReference type="Pfam" id="PF07669"/>
    </source>
</evidence>
<dbReference type="GO" id="GO:0032259">
    <property type="term" value="P:methylation"/>
    <property type="evidence" value="ECO:0007669"/>
    <property type="project" value="UniProtKB-KW"/>
</dbReference>
<evidence type="ECO:0000256" key="5">
    <source>
        <dbReference type="ARBA" id="ARBA00047942"/>
    </source>
</evidence>
<dbReference type="InterPro" id="IPR029063">
    <property type="entry name" value="SAM-dependent_MTases_sf"/>
</dbReference>
<dbReference type="GO" id="GO:0006304">
    <property type="term" value="P:DNA modification"/>
    <property type="evidence" value="ECO:0007669"/>
    <property type="project" value="InterPro"/>
</dbReference>
<keyword evidence="4" id="KW-0949">S-adenosyl-L-methionine</keyword>
<evidence type="ECO:0000256" key="2">
    <source>
        <dbReference type="ARBA" id="ARBA00022603"/>
    </source>
</evidence>
<dbReference type="InterPro" id="IPR011639">
    <property type="entry name" value="MethylTrfase_TaqI-like_dom"/>
</dbReference>
<keyword evidence="9" id="KW-1185">Reference proteome</keyword>
<dbReference type="PRINTS" id="PR00507">
    <property type="entry name" value="N12N6MTFRASE"/>
</dbReference>
<dbReference type="EMBL" id="FOJA01000001">
    <property type="protein sequence ID" value="SEW01007.1"/>
    <property type="molecule type" value="Genomic_DNA"/>
</dbReference>
<evidence type="ECO:0000259" key="7">
    <source>
        <dbReference type="Pfam" id="PF25120"/>
    </source>
</evidence>
<dbReference type="PANTHER" id="PTHR33841:SF1">
    <property type="entry name" value="DNA METHYLTRANSFERASE A"/>
    <property type="match status" value="1"/>
</dbReference>
<dbReference type="GO" id="GO:0003676">
    <property type="term" value="F:nucleic acid binding"/>
    <property type="evidence" value="ECO:0007669"/>
    <property type="project" value="InterPro"/>
</dbReference>
<dbReference type="PROSITE" id="PS00092">
    <property type="entry name" value="N6_MTASE"/>
    <property type="match status" value="1"/>
</dbReference>
<keyword evidence="2 8" id="KW-0489">Methyltransferase</keyword>
<evidence type="ECO:0000313" key="9">
    <source>
        <dbReference type="Proteomes" id="UP000198518"/>
    </source>
</evidence>
<reference evidence="8 9" key="1">
    <citation type="submission" date="2016-10" db="EMBL/GenBank/DDBJ databases">
        <authorList>
            <person name="de Groot N.N."/>
        </authorList>
    </citation>
    <scope>NUCLEOTIDE SEQUENCE [LARGE SCALE GENOMIC DNA]</scope>
    <source>
        <strain evidence="8 9">CGMCC 1.5337</strain>
    </source>
</reference>
<dbReference type="SUPFAM" id="SSF116734">
    <property type="entry name" value="DNA methylase specificity domain"/>
    <property type="match status" value="1"/>
</dbReference>
<evidence type="ECO:0000256" key="1">
    <source>
        <dbReference type="ARBA" id="ARBA00011900"/>
    </source>
</evidence>
<dbReference type="AlphaFoldDB" id="A0A1I0NID6"/>
<dbReference type="Pfam" id="PF07669">
    <property type="entry name" value="Eco57I"/>
    <property type="match status" value="1"/>
</dbReference>